<protein>
    <submittedName>
        <fullName evidence="2">Phosphoesterase</fullName>
    </submittedName>
</protein>
<dbReference type="SUPFAM" id="SSF56300">
    <property type="entry name" value="Metallo-dependent phosphatases"/>
    <property type="match status" value="1"/>
</dbReference>
<organism evidence="2">
    <name type="scientific">Archaeoglobus fulgidus</name>
    <dbReference type="NCBI Taxonomy" id="2234"/>
    <lineage>
        <taxon>Archaea</taxon>
        <taxon>Methanobacteriati</taxon>
        <taxon>Methanobacteriota</taxon>
        <taxon>Archaeoglobi</taxon>
        <taxon>Archaeoglobales</taxon>
        <taxon>Archaeoglobaceae</taxon>
        <taxon>Archaeoglobus</taxon>
    </lineage>
</organism>
<dbReference type="NCBIfam" id="TIGR00024">
    <property type="entry name" value="SbcD_rel_arch"/>
    <property type="match status" value="1"/>
</dbReference>
<evidence type="ECO:0000313" key="2">
    <source>
        <dbReference type="EMBL" id="HFW32451.1"/>
    </source>
</evidence>
<dbReference type="InterPro" id="IPR004843">
    <property type="entry name" value="Calcineurin-like_PHP"/>
</dbReference>
<dbReference type="EMBL" id="DTLB01000036">
    <property type="protein sequence ID" value="HFW32451.1"/>
    <property type="molecule type" value="Genomic_DNA"/>
</dbReference>
<dbReference type="PANTHER" id="PTHR39323:SF1">
    <property type="entry name" value="BLR1149 PROTEIN"/>
    <property type="match status" value="1"/>
</dbReference>
<dbReference type="InterPro" id="IPR029052">
    <property type="entry name" value="Metallo-depent_PP-like"/>
</dbReference>
<accession>A0A7C3MB40</accession>
<dbReference type="AlphaFoldDB" id="A0A7C3MB40"/>
<dbReference type="Pfam" id="PF00149">
    <property type="entry name" value="Metallophos"/>
    <property type="match status" value="1"/>
</dbReference>
<sequence length="222" mass="24929">MKDVLLTPEKAAVVGNTAVIADLHLGFENVLQERGYALPRLQLKEIKKQVKNIVEKYDISKIVIAGDLKHEFSKNLPYEWEDVREFIESVEVKLEVVRGNHDNYLAAILADYGIELKEKVNVGDFTVVHGHREFDGEKIIMGHEHPAVKIRVRGALYSFPCYLVADSSKIVLPAFSPLMAGSDVLQGNFLSPILQKAKKIEVYAVEEDVVYLGSVEDLKKVL</sequence>
<dbReference type="GO" id="GO:0016787">
    <property type="term" value="F:hydrolase activity"/>
    <property type="evidence" value="ECO:0007669"/>
    <property type="project" value="InterPro"/>
</dbReference>
<dbReference type="InterPro" id="IPR024173">
    <property type="entry name" value="Pesterase_MJ0037-like"/>
</dbReference>
<evidence type="ECO:0000259" key="1">
    <source>
        <dbReference type="Pfam" id="PF00149"/>
    </source>
</evidence>
<dbReference type="Gene3D" id="3.60.21.10">
    <property type="match status" value="1"/>
</dbReference>
<dbReference type="PIRSF" id="PIRSF000887">
    <property type="entry name" value="Pesterase_MJ0037"/>
    <property type="match status" value="1"/>
</dbReference>
<comment type="caution">
    <text evidence="2">The sequence shown here is derived from an EMBL/GenBank/DDBJ whole genome shotgun (WGS) entry which is preliminary data.</text>
</comment>
<name>A0A7C3MB40_ARCFL</name>
<feature type="domain" description="Calcineurin-like phosphoesterase" evidence="1">
    <location>
        <begin position="17"/>
        <end position="160"/>
    </location>
</feature>
<proteinExistence type="predicted"/>
<dbReference type="InterPro" id="IPR004376">
    <property type="entry name" value="Pesterase_MJ0037"/>
</dbReference>
<dbReference type="CDD" id="cd07391">
    <property type="entry name" value="MPP_PF1019"/>
    <property type="match status" value="1"/>
</dbReference>
<reference evidence="2" key="1">
    <citation type="journal article" date="2020" name="mSystems">
        <title>Genome- and Community-Level Interaction Insights into Carbon Utilization and Element Cycling Functions of Hydrothermarchaeota in Hydrothermal Sediment.</title>
        <authorList>
            <person name="Zhou Z."/>
            <person name="Liu Y."/>
            <person name="Xu W."/>
            <person name="Pan J."/>
            <person name="Luo Z.H."/>
            <person name="Li M."/>
        </authorList>
    </citation>
    <scope>NUCLEOTIDE SEQUENCE [LARGE SCALE GENOMIC DNA]</scope>
    <source>
        <strain evidence="2">SpSt-87</strain>
    </source>
</reference>
<gene>
    <name evidence="2" type="ORF">ENW66_05810</name>
</gene>
<dbReference type="PANTHER" id="PTHR39323">
    <property type="entry name" value="BLR1149 PROTEIN"/>
    <property type="match status" value="1"/>
</dbReference>